<keyword evidence="5" id="KW-0862">Zinc</keyword>
<dbReference type="CDD" id="cd03235">
    <property type="entry name" value="ABC_Metallic_Cations"/>
    <property type="match status" value="1"/>
</dbReference>
<evidence type="ECO:0000256" key="1">
    <source>
        <dbReference type="ARBA" id="ARBA00005417"/>
    </source>
</evidence>
<keyword evidence="5" id="KW-0864">Zinc transport</keyword>
<dbReference type="EMBL" id="SEOL01000007">
    <property type="protein sequence ID" value="MBL0849217.1"/>
    <property type="molecule type" value="Genomic_DNA"/>
</dbReference>
<keyword evidence="4 8" id="KW-0067">ATP-binding</keyword>
<dbReference type="Pfam" id="PF00005">
    <property type="entry name" value="ABC_tran"/>
    <property type="match status" value="1"/>
</dbReference>
<dbReference type="GO" id="GO:0006829">
    <property type="term" value="P:zinc ion transport"/>
    <property type="evidence" value="ECO:0007669"/>
    <property type="project" value="UniProtKB-KW"/>
</dbReference>
<dbReference type="GO" id="GO:0005524">
    <property type="term" value="F:ATP binding"/>
    <property type="evidence" value="ECO:0007669"/>
    <property type="project" value="UniProtKB-KW"/>
</dbReference>
<dbReference type="InterPro" id="IPR003593">
    <property type="entry name" value="AAA+_ATPase"/>
</dbReference>
<dbReference type="SUPFAM" id="SSF52540">
    <property type="entry name" value="P-loop containing nucleoside triphosphate hydrolases"/>
    <property type="match status" value="1"/>
</dbReference>
<dbReference type="SMART" id="SM00382">
    <property type="entry name" value="AAA"/>
    <property type="match status" value="1"/>
</dbReference>
<dbReference type="PANTHER" id="PTHR42734:SF5">
    <property type="entry name" value="IRON TRANSPORT SYSTEM ATP-BINDING PROTEIN HI_0361-RELATED"/>
    <property type="match status" value="1"/>
</dbReference>
<dbReference type="InterPro" id="IPR027417">
    <property type="entry name" value="P-loop_NTPase"/>
</dbReference>
<dbReference type="GO" id="GO:0016887">
    <property type="term" value="F:ATP hydrolysis activity"/>
    <property type="evidence" value="ECO:0007669"/>
    <property type="project" value="InterPro"/>
</dbReference>
<evidence type="ECO:0000313" key="8">
    <source>
        <dbReference type="EMBL" id="MBL0849217.1"/>
    </source>
</evidence>
<dbReference type="InterPro" id="IPR003439">
    <property type="entry name" value="ABC_transporter-like_ATP-bd"/>
</dbReference>
<evidence type="ECO:0000256" key="5">
    <source>
        <dbReference type="ARBA" id="ARBA00022906"/>
    </source>
</evidence>
<keyword evidence="2" id="KW-0813">Transport</keyword>
<gene>
    <name evidence="8" type="ORF">EU981_03985</name>
</gene>
<keyword evidence="3" id="KW-0547">Nucleotide-binding</keyword>
<comment type="caution">
    <text evidence="8">The sequence shown here is derived from an EMBL/GenBank/DDBJ whole genome shotgun (WGS) entry which is preliminary data.</text>
</comment>
<comment type="similarity">
    <text evidence="1">Belongs to the ABC transporter superfamily.</text>
</comment>
<evidence type="ECO:0000256" key="4">
    <source>
        <dbReference type="ARBA" id="ARBA00022840"/>
    </source>
</evidence>
<keyword evidence="6" id="KW-0406">Ion transport</keyword>
<name>A0A937AKA6_9HYPH</name>
<evidence type="ECO:0000256" key="3">
    <source>
        <dbReference type="ARBA" id="ARBA00022741"/>
    </source>
</evidence>
<dbReference type="AlphaFoldDB" id="A0A937AKA6"/>
<dbReference type="Gene3D" id="3.40.50.300">
    <property type="entry name" value="P-loop containing nucleotide triphosphate hydrolases"/>
    <property type="match status" value="1"/>
</dbReference>
<reference evidence="8" key="1">
    <citation type="submission" date="2019-02" db="EMBL/GenBank/DDBJ databases">
        <title>A novel Candidatus Liberibacter species associated with the New Zealand native fuchsia psyllid, Ctenarytaina fuchsiae.</title>
        <authorList>
            <person name="Thompson S.M."/>
            <person name="Jorgensen N."/>
            <person name="David C."/>
            <person name="Bulman S.R."/>
            <person name="Smith G.R."/>
        </authorList>
    </citation>
    <scope>NUCLEOTIDE SEQUENCE</scope>
    <source>
        <strain evidence="8">Oxford</strain>
    </source>
</reference>
<dbReference type="InterPro" id="IPR050153">
    <property type="entry name" value="Metal_Ion_Import_ABC"/>
</dbReference>
<organism evidence="8 9">
    <name type="scientific">Candidatus Liberibacter ctenarytainae</name>
    <dbReference type="NCBI Taxonomy" id="2020335"/>
    <lineage>
        <taxon>Bacteria</taxon>
        <taxon>Pseudomonadati</taxon>
        <taxon>Pseudomonadota</taxon>
        <taxon>Alphaproteobacteria</taxon>
        <taxon>Hyphomicrobiales</taxon>
        <taxon>Rhizobiaceae</taxon>
        <taxon>Liberibacter</taxon>
    </lineage>
</organism>
<proteinExistence type="inferred from homology"/>
<evidence type="ECO:0000313" key="9">
    <source>
        <dbReference type="Proteomes" id="UP000736856"/>
    </source>
</evidence>
<protein>
    <submittedName>
        <fullName evidence="8">Metal ABC transporter ATP-binding protein</fullName>
    </submittedName>
</protein>
<feature type="domain" description="ABC transporter" evidence="7">
    <location>
        <begin position="15"/>
        <end position="250"/>
    </location>
</feature>
<dbReference type="Proteomes" id="UP000736856">
    <property type="component" value="Unassembled WGS sequence"/>
</dbReference>
<dbReference type="PROSITE" id="PS50893">
    <property type="entry name" value="ABC_TRANSPORTER_2"/>
    <property type="match status" value="1"/>
</dbReference>
<evidence type="ECO:0000259" key="7">
    <source>
        <dbReference type="PROSITE" id="PS50893"/>
    </source>
</evidence>
<accession>A0A937AKA6</accession>
<evidence type="ECO:0000256" key="2">
    <source>
        <dbReference type="ARBA" id="ARBA00022448"/>
    </source>
</evidence>
<sequence>MNTDFPISIPECDGLEVRNVSVTYRNGYCALKKVSFSIPENTITALIGMNGAGKSTLFQSIMGLVQLDEGEICLFNQIVKNLIRGDMVSYIPQVEHIDWNFPVLVQDVVMMGRYGFMNWLRIPSAEDHDIVAESLESVGMSFMRERQIGELSIGQQKRVFLARALAKKGKLIILDEPFAAIDFKTESELIDLLQKLRDEGRMILIATHNINSVPNFCDRTIFLKKEIIASGKTSDVFNSQNIQKTFGSTAQIPLDEYSSISPIRKND</sequence>
<dbReference type="PANTHER" id="PTHR42734">
    <property type="entry name" value="METAL TRANSPORT SYSTEM ATP-BINDING PROTEIN TM_0124-RELATED"/>
    <property type="match status" value="1"/>
</dbReference>
<evidence type="ECO:0000256" key="6">
    <source>
        <dbReference type="ARBA" id="ARBA00023065"/>
    </source>
</evidence>
<dbReference type="FunFam" id="3.40.50.300:FF:000134">
    <property type="entry name" value="Iron-enterobactin ABC transporter ATP-binding protein"/>
    <property type="match status" value="1"/>
</dbReference>